<organism evidence="1 2">
    <name type="scientific">Entomophthora muscae</name>
    <dbReference type="NCBI Taxonomy" id="34485"/>
    <lineage>
        <taxon>Eukaryota</taxon>
        <taxon>Fungi</taxon>
        <taxon>Fungi incertae sedis</taxon>
        <taxon>Zoopagomycota</taxon>
        <taxon>Entomophthoromycotina</taxon>
        <taxon>Entomophthoromycetes</taxon>
        <taxon>Entomophthorales</taxon>
        <taxon>Entomophthoraceae</taxon>
        <taxon>Entomophthora</taxon>
    </lineage>
</organism>
<proteinExistence type="predicted"/>
<evidence type="ECO:0000313" key="2">
    <source>
        <dbReference type="Proteomes" id="UP001165960"/>
    </source>
</evidence>
<accession>A0ACC2UKT5</accession>
<sequence length="112" mass="12651">MLSLMTLPAQKTLATLISPTTHNVRKVLEPSQFLNLIATASLYSNLDKEIQEEQPLNPPISTADLEIRNNIWYYDISLFVPQGPLRNQIIQAFHDTPLSGHGEINKNLKRIS</sequence>
<protein>
    <submittedName>
        <fullName evidence="1">Uncharacterized protein</fullName>
    </submittedName>
</protein>
<comment type="caution">
    <text evidence="1">The sequence shown here is derived from an EMBL/GenBank/DDBJ whole genome shotgun (WGS) entry which is preliminary data.</text>
</comment>
<reference evidence="1" key="1">
    <citation type="submission" date="2022-04" db="EMBL/GenBank/DDBJ databases">
        <title>Genome of the entomopathogenic fungus Entomophthora muscae.</title>
        <authorList>
            <person name="Elya C."/>
            <person name="Lovett B.R."/>
            <person name="Lee E."/>
            <person name="Macias A.M."/>
            <person name="Hajek A.E."/>
            <person name="De Bivort B.L."/>
            <person name="Kasson M.T."/>
            <person name="De Fine Licht H.H."/>
            <person name="Stajich J.E."/>
        </authorList>
    </citation>
    <scope>NUCLEOTIDE SEQUENCE</scope>
    <source>
        <strain evidence="1">Berkeley</strain>
    </source>
</reference>
<keyword evidence="2" id="KW-1185">Reference proteome</keyword>
<gene>
    <name evidence="1" type="ORF">DSO57_1033391</name>
</gene>
<evidence type="ECO:0000313" key="1">
    <source>
        <dbReference type="EMBL" id="KAJ9087438.1"/>
    </source>
</evidence>
<dbReference type="EMBL" id="QTSX02000262">
    <property type="protein sequence ID" value="KAJ9087438.1"/>
    <property type="molecule type" value="Genomic_DNA"/>
</dbReference>
<dbReference type="Proteomes" id="UP001165960">
    <property type="component" value="Unassembled WGS sequence"/>
</dbReference>
<name>A0ACC2UKT5_9FUNG</name>